<dbReference type="Pfam" id="PF01725">
    <property type="entry name" value="Ham1p_like"/>
    <property type="match status" value="1"/>
</dbReference>
<dbReference type="GO" id="GO:0047429">
    <property type="term" value="F:nucleoside triphosphate diphosphatase activity"/>
    <property type="evidence" value="ECO:0007669"/>
    <property type="project" value="InterPro"/>
</dbReference>
<accession>A0A2A4T4U5</accession>
<comment type="similarity">
    <text evidence="1">Belongs to the HAM1 NTPase family.</text>
</comment>
<dbReference type="GO" id="GO:0009143">
    <property type="term" value="P:nucleoside triphosphate catabolic process"/>
    <property type="evidence" value="ECO:0007669"/>
    <property type="project" value="InterPro"/>
</dbReference>
<proteinExistence type="inferred from homology"/>
<dbReference type="Gene3D" id="3.90.950.10">
    <property type="match status" value="1"/>
</dbReference>
<gene>
    <name evidence="3" type="ORF">COB67_06005</name>
</gene>
<organism evidence="3 4">
    <name type="scientific">SAR324 cluster bacterium</name>
    <dbReference type="NCBI Taxonomy" id="2024889"/>
    <lineage>
        <taxon>Bacteria</taxon>
        <taxon>Deltaproteobacteria</taxon>
        <taxon>SAR324 cluster</taxon>
    </lineage>
</organism>
<reference evidence="4" key="1">
    <citation type="submission" date="2017-08" db="EMBL/GenBank/DDBJ databases">
        <title>A dynamic microbial community with high functional redundancy inhabits the cold, oxic subseafloor aquifer.</title>
        <authorList>
            <person name="Tully B.J."/>
            <person name="Wheat C.G."/>
            <person name="Glazer B.T."/>
            <person name="Huber J.A."/>
        </authorList>
    </citation>
    <scope>NUCLEOTIDE SEQUENCE [LARGE SCALE GENOMIC DNA]</scope>
</reference>
<dbReference type="CDD" id="cd00515">
    <property type="entry name" value="HAM1"/>
    <property type="match status" value="1"/>
</dbReference>
<dbReference type="InterPro" id="IPR002637">
    <property type="entry name" value="RdgB/HAM1"/>
</dbReference>
<evidence type="ECO:0000313" key="4">
    <source>
        <dbReference type="Proteomes" id="UP000218113"/>
    </source>
</evidence>
<evidence type="ECO:0000313" key="3">
    <source>
        <dbReference type="EMBL" id="PCI28593.1"/>
    </source>
</evidence>
<sequence length="192" mass="21606">MKIKSLLMITGNAGKAEEFQELLQIKALDFSFKSLPLHEIQSLDIEEIGDYKTREAFKFQKEIEGFDAVLTDDTALSCSGLNGLPGPLIKWFLQSMDAEGIFNLVKEKEHAAQVTCLLTLGFPKTKQCKQFKGVVKGQLVPPRGTLGFGWDSIFLPENSQQTYAETCLEEKNQTSHRALAVEQLRHWLLQTD</sequence>
<evidence type="ECO:0000256" key="1">
    <source>
        <dbReference type="ARBA" id="ARBA00008023"/>
    </source>
</evidence>
<dbReference type="InterPro" id="IPR029001">
    <property type="entry name" value="ITPase-like_fam"/>
</dbReference>
<dbReference type="PANTHER" id="PTHR11067:SF9">
    <property type="entry name" value="INOSINE TRIPHOSPHATE PYROPHOSPHATASE"/>
    <property type="match status" value="1"/>
</dbReference>
<protein>
    <submittedName>
        <fullName evidence="3">Non-canonical purine NTP pyrophosphatase</fullName>
    </submittedName>
</protein>
<keyword evidence="2" id="KW-0378">Hydrolase</keyword>
<dbReference type="GO" id="GO:0005737">
    <property type="term" value="C:cytoplasm"/>
    <property type="evidence" value="ECO:0007669"/>
    <property type="project" value="TreeGrafter"/>
</dbReference>
<evidence type="ECO:0000256" key="2">
    <source>
        <dbReference type="ARBA" id="ARBA00022801"/>
    </source>
</evidence>
<comment type="caution">
    <text evidence="3">The sequence shown here is derived from an EMBL/GenBank/DDBJ whole genome shotgun (WGS) entry which is preliminary data.</text>
</comment>
<dbReference type="Proteomes" id="UP000218113">
    <property type="component" value="Unassembled WGS sequence"/>
</dbReference>
<name>A0A2A4T4U5_9DELT</name>
<dbReference type="EMBL" id="NVSR01000030">
    <property type="protein sequence ID" value="PCI28593.1"/>
    <property type="molecule type" value="Genomic_DNA"/>
</dbReference>
<dbReference type="AlphaFoldDB" id="A0A2A4T4U5"/>
<dbReference type="SUPFAM" id="SSF52972">
    <property type="entry name" value="ITPase-like"/>
    <property type="match status" value="1"/>
</dbReference>
<dbReference type="PANTHER" id="PTHR11067">
    <property type="entry name" value="INOSINE TRIPHOSPHATE PYROPHOSPHATASE/HAM1 PROTEIN"/>
    <property type="match status" value="1"/>
</dbReference>